<evidence type="ECO:0000313" key="3">
    <source>
        <dbReference type="Proteomes" id="UP001139384"/>
    </source>
</evidence>
<feature type="region of interest" description="Disordered" evidence="1">
    <location>
        <begin position="1"/>
        <end position="24"/>
    </location>
</feature>
<evidence type="ECO:0000313" key="2">
    <source>
        <dbReference type="EMBL" id="MCF1592478.1"/>
    </source>
</evidence>
<dbReference type="Proteomes" id="UP001139384">
    <property type="component" value="Unassembled WGS sequence"/>
</dbReference>
<reference evidence="2" key="1">
    <citation type="submission" date="2022-01" db="EMBL/GenBank/DDBJ databases">
        <title>Draft Genome Sequences of Seven Type Strains of the Genus Streptomyces.</title>
        <authorList>
            <person name="Aziz S."/>
            <person name="Coretto E."/>
            <person name="Chronakova A."/>
            <person name="Sproer C."/>
            <person name="Huber K."/>
            <person name="Nouioui I."/>
            <person name="Gross H."/>
        </authorList>
    </citation>
    <scope>NUCLEOTIDE SEQUENCE</scope>
    <source>
        <strain evidence="2">DSM 103493</strain>
    </source>
</reference>
<keyword evidence="3" id="KW-1185">Reference proteome</keyword>
<name>A0A9X1PSU8_STRM4</name>
<accession>A0A9X1PSU8</accession>
<gene>
    <name evidence="2" type="ORF">L0P92_02690</name>
</gene>
<comment type="caution">
    <text evidence="2">The sequence shown here is derived from an EMBL/GenBank/DDBJ whole genome shotgun (WGS) entry which is preliminary data.</text>
</comment>
<proteinExistence type="predicted"/>
<organism evidence="2 3">
    <name type="scientific">Streptomyces muensis</name>
    <dbReference type="NCBI Taxonomy" id="1077944"/>
    <lineage>
        <taxon>Bacteria</taxon>
        <taxon>Bacillati</taxon>
        <taxon>Actinomycetota</taxon>
        <taxon>Actinomycetes</taxon>
        <taxon>Kitasatosporales</taxon>
        <taxon>Streptomycetaceae</taxon>
        <taxon>Streptomyces</taxon>
    </lineage>
</organism>
<protein>
    <submittedName>
        <fullName evidence="2">Uncharacterized protein</fullName>
    </submittedName>
</protein>
<dbReference type="EMBL" id="JAKEIP010000005">
    <property type="protein sequence ID" value="MCF1592478.1"/>
    <property type="molecule type" value="Genomic_DNA"/>
</dbReference>
<dbReference type="AlphaFoldDB" id="A0A9X1PSU8"/>
<dbReference type="RefSeq" id="WP_234760782.1">
    <property type="nucleotide sequence ID" value="NZ_JAKEIP010000005.1"/>
</dbReference>
<evidence type="ECO:0000256" key="1">
    <source>
        <dbReference type="SAM" id="MobiDB-lite"/>
    </source>
</evidence>
<sequence>MADDDLPDNVIPFRRRRTGPPPAPRRQCVCGAFWRPGFSSDPAWLLTADPLWDSFVGVTHCQGCGRHKLSVITGRDMRRDSNRPSGRST</sequence>